<reference evidence="2" key="1">
    <citation type="submission" date="2022-02" db="EMBL/GenBank/DDBJ databases">
        <title>Corynebacterium sp. from urogenital microbiome.</title>
        <authorList>
            <person name="Cappelli E.A."/>
            <person name="Ribeiro T.G."/>
            <person name="Peixe L."/>
        </authorList>
    </citation>
    <scope>NUCLEOTIDE SEQUENCE</scope>
    <source>
        <strain evidence="2">C8Ua_172</strain>
    </source>
</reference>
<dbReference type="PROSITE" id="PS51257">
    <property type="entry name" value="PROKAR_LIPOPROTEIN"/>
    <property type="match status" value="1"/>
</dbReference>
<dbReference type="EMBL" id="JAKMUS010000001">
    <property type="protein sequence ID" value="MCZ9292879.1"/>
    <property type="molecule type" value="Genomic_DNA"/>
</dbReference>
<proteinExistence type="predicted"/>
<dbReference type="Proteomes" id="UP001146468">
    <property type="component" value="Unassembled WGS sequence"/>
</dbReference>
<feature type="chain" id="PRO_5040844487" evidence="1">
    <location>
        <begin position="30"/>
        <end position="515"/>
    </location>
</feature>
<evidence type="ECO:0000313" key="3">
    <source>
        <dbReference type="Proteomes" id="UP001146468"/>
    </source>
</evidence>
<name>A0A9X3RI19_9CORY</name>
<feature type="signal peptide" evidence="1">
    <location>
        <begin position="1"/>
        <end position="29"/>
    </location>
</feature>
<evidence type="ECO:0000313" key="2">
    <source>
        <dbReference type="EMBL" id="MCZ9292879.1"/>
    </source>
</evidence>
<dbReference type="RefSeq" id="WP_269964351.1">
    <property type="nucleotide sequence ID" value="NZ_JAKMUS010000001.1"/>
</dbReference>
<accession>A0A9X3RI19</accession>
<evidence type="ECO:0000256" key="1">
    <source>
        <dbReference type="SAM" id="SignalP"/>
    </source>
</evidence>
<keyword evidence="3" id="KW-1185">Reference proteome</keyword>
<organism evidence="2 3">
    <name type="scientific">Corynebacterium meitnerae</name>
    <dbReference type="NCBI Taxonomy" id="2913498"/>
    <lineage>
        <taxon>Bacteria</taxon>
        <taxon>Bacillati</taxon>
        <taxon>Actinomycetota</taxon>
        <taxon>Actinomycetes</taxon>
        <taxon>Mycobacteriales</taxon>
        <taxon>Corynebacteriaceae</taxon>
        <taxon>Corynebacterium</taxon>
    </lineage>
</organism>
<protein>
    <submittedName>
        <fullName evidence="2">Cell wall-binding repeat-containing protein</fullName>
    </submittedName>
</protein>
<keyword evidence="1" id="KW-0732">Signal</keyword>
<sequence length="515" mass="55055">MRASHRPSRRVRTVAAFAVSLSVGMGVSACTAKPELTAEKLSETDALLHSLVEGGSTVLADVDGTGIDASKAFFETANDVVISASSQDAQLKAAAIAVDLGAPMLIRHPGTEEGVEKEVSRLGAQRRIQVSSEDPADTSMEAEEDAEDLALIDETPPLAPDAGPGVPQIIERGASSVNPAKTPVLATEATSLAAVATATAKRIPITVLSHPDPRVTRESMDQVQGKQAVALGHQFGSSEYFRGAVDMAANGELPGGGGLVFPGRRMVALYGHPSGPALGQMGEQPPAEAVQVAQNWVEQYREYTDELIIPAFEVIATVASGGPGDDGNFTNETDPAELVPYIDAITEAGGYAVIDLQPGLATFKEQALIYEELLKRPNVGLALDAEWKLKPGQAPAAQVGSADAAGINEVTEWLAELTRTNNLPQKALIVHQFQVAMLPDRQNINTDHPELSFILHADGHGTPGQKFDTWNILLENLDPRFFVAWKNFIDEDQPMFTPEQTYTQVNPRPWFVSYQ</sequence>
<gene>
    <name evidence="2" type="ORF">L8U60_00040</name>
</gene>
<dbReference type="AlphaFoldDB" id="A0A9X3RI19"/>
<comment type="caution">
    <text evidence="2">The sequence shown here is derived from an EMBL/GenBank/DDBJ whole genome shotgun (WGS) entry which is preliminary data.</text>
</comment>